<accession>A0ABT5G1V9</accession>
<comment type="caution">
    <text evidence="1">The sequence shown here is derived from an EMBL/GenBank/DDBJ whole genome shotgun (WGS) entry which is preliminary data.</text>
</comment>
<keyword evidence="2" id="KW-1185">Reference proteome</keyword>
<gene>
    <name evidence="1" type="ORF">PO587_30530</name>
</gene>
<dbReference type="Proteomes" id="UP001221328">
    <property type="component" value="Unassembled WGS sequence"/>
</dbReference>
<dbReference type="Pfam" id="PF14435">
    <property type="entry name" value="SUKH-4"/>
    <property type="match status" value="1"/>
</dbReference>
<protein>
    <submittedName>
        <fullName evidence="1">SUKH-4 family immunity protein</fullName>
    </submittedName>
</protein>
<evidence type="ECO:0000313" key="2">
    <source>
        <dbReference type="Proteomes" id="UP001221328"/>
    </source>
</evidence>
<dbReference type="EMBL" id="JAQOSK010000013">
    <property type="protein sequence ID" value="MDC2958784.1"/>
    <property type="molecule type" value="Genomic_DNA"/>
</dbReference>
<dbReference type="InterPro" id="IPR025851">
    <property type="entry name" value="SUKH-4"/>
</dbReference>
<sequence length="691" mass="75810">MELTPEQAFEHVEAWLVAPSQLYETLAIRGLPGSGKTQLLLELTARNPQAVFVDCQGMTAEEVAHRLLAAWGITESSGSLVSDALRIRRGGVAFLGNVQWADKFVTSNEANKITQHVIRTLRRLAHPTLQFVVERSADRPWVLAPAKNDLFLTSQSTGEDSDGGRVSELAGLVEQYPALGALAAAELRTVSLPAWSGLCRHLEIEASVDELTELAQSLPQFLTALDVPGSQRAAAFKVESDRCRTRRLHEIDHGALLSSLLRELRTHESWSSLSADPFGRYVAQTVSLHAAHAGRLEDVLNDGHVLGRLDTAGLLRGMAAAWPAGVPHDSIAADIHYLEELGLAAASHEEWVSWLHHCALNRGEAELAQSIADAAGDTLPWRTTWTDCRPFGTFGRYRREPIDGRSENAADSPFTSQSLHALLSESRTWPVEKTGPPIRHIFDGHHIAIRPFRSKALSESRWLVTGPSGSFVADVHAKPGRQPHLRAFPAPFAGPVTKTGVWDCPPEALAQNAPARSWLDGTFGQGACRRLPESSLPSGLAHAGSRHFLTTVGLPELTEHLPFVRTISVDRTGLTEVRWPMDSGPAAGVGPYYRLGEWTGGNVLLAGTSGTVVQDYTSGYSFPVLATSLQQFCILLRLYHEFLISDFSTPEERRDARRSFREWAVDIDPVTEDADHWEQVFDGDLDSWNIE</sequence>
<reference evidence="1 2" key="1">
    <citation type="journal article" date="2015" name="Int. J. Syst. Evol. Microbiol.">
        <title>Streptomyces gilvifuscus sp. nov., an actinomycete that produces antibacterial compounds isolated from soil.</title>
        <authorList>
            <person name="Nguyen T.M."/>
            <person name="Kim J."/>
        </authorList>
    </citation>
    <scope>NUCLEOTIDE SEQUENCE [LARGE SCALE GENOMIC DNA]</scope>
    <source>
        <strain evidence="1 2">T113</strain>
    </source>
</reference>
<evidence type="ECO:0000313" key="1">
    <source>
        <dbReference type="EMBL" id="MDC2958784.1"/>
    </source>
</evidence>
<proteinExistence type="predicted"/>
<dbReference type="RefSeq" id="WP_272177435.1">
    <property type="nucleotide sequence ID" value="NZ_JAQOSK010000013.1"/>
</dbReference>
<name>A0ABT5G1V9_9ACTN</name>
<organism evidence="1 2">
    <name type="scientific">Streptomyces gilvifuscus</name>
    <dbReference type="NCBI Taxonomy" id="1550617"/>
    <lineage>
        <taxon>Bacteria</taxon>
        <taxon>Bacillati</taxon>
        <taxon>Actinomycetota</taxon>
        <taxon>Actinomycetes</taxon>
        <taxon>Kitasatosporales</taxon>
        <taxon>Streptomycetaceae</taxon>
        <taxon>Streptomyces</taxon>
    </lineage>
</organism>